<proteinExistence type="predicted"/>
<evidence type="ECO:0000256" key="1">
    <source>
        <dbReference type="SAM" id="MobiDB-lite"/>
    </source>
</evidence>
<feature type="compositionally biased region" description="Basic and acidic residues" evidence="1">
    <location>
        <begin position="43"/>
        <end position="53"/>
    </location>
</feature>
<dbReference type="Gene3D" id="1.10.287.1490">
    <property type="match status" value="1"/>
</dbReference>
<feature type="region of interest" description="Disordered" evidence="1">
    <location>
        <begin position="427"/>
        <end position="499"/>
    </location>
</feature>
<feature type="region of interest" description="Disordered" evidence="1">
    <location>
        <begin position="43"/>
        <end position="93"/>
    </location>
</feature>
<gene>
    <name evidence="2" type="ORF">PR048_026881</name>
</gene>
<sequence length="499" mass="57469">MEQRMRLHGQDMEQRTSQNLKQEIAEVKQQNKNLRQDLGKVKQEGQDMRHQISEAETNTSLQETGEKLQNLRSEVNENRKQVQTTSRAREQEEMQRTVGNKLQEELQQFCDKISTSSQAHEKQLKVLSDKLEREVHMQAQNLNEARKAAPSLQAYHSWYRNFPSHLLEMFYIRYCTSGTPDGRFVALPRQTMVGGAALIFWQSHIRSQLSQELWDPHKEKSTEEHISEEDGRSRHLSSLMSDDEFTDLLISQLPVNYQRQFSDNIYRDVSELRYHLIRADQLERQTHVANSPRGCDRPRQNLAPPLYPPANQSEYNYQPGLTTTRIIRFSKTMQDNGRVNNFAYRGRSYFGQRWNRGSRNNDGNRYEPGYTRVGRRGGMTVGTLEHETSAPTMCKEEVGLMASEEVTLVASTEQGTLQMQTRQAGRFHTNQSHSTMPSTVQGVHNRNHERQTPSTFAERSEGLNPGSPPFQSPINVQQPWMPDVSVGQQTGGMPHNPTN</sequence>
<dbReference type="Proteomes" id="UP001159363">
    <property type="component" value="Chromosome 10"/>
</dbReference>
<feature type="region of interest" description="Disordered" evidence="1">
    <location>
        <begin position="213"/>
        <end position="234"/>
    </location>
</feature>
<feature type="compositionally biased region" description="Basic and acidic residues" evidence="1">
    <location>
        <begin position="214"/>
        <end position="233"/>
    </location>
</feature>
<reference evidence="2 3" key="1">
    <citation type="submission" date="2023-02" db="EMBL/GenBank/DDBJ databases">
        <title>LHISI_Scaffold_Assembly.</title>
        <authorList>
            <person name="Stuart O.P."/>
            <person name="Cleave R."/>
            <person name="Magrath M.J.L."/>
            <person name="Mikheyev A.S."/>
        </authorList>
    </citation>
    <scope>NUCLEOTIDE SEQUENCE [LARGE SCALE GENOMIC DNA]</scope>
    <source>
        <strain evidence="2">Daus_M_001</strain>
        <tissue evidence="2">Leg muscle</tissue>
    </source>
</reference>
<dbReference type="EMBL" id="JARBHB010000011">
    <property type="protein sequence ID" value="KAJ8873247.1"/>
    <property type="molecule type" value="Genomic_DNA"/>
</dbReference>
<accession>A0ABQ9GML2</accession>
<comment type="caution">
    <text evidence="2">The sequence shown here is derived from an EMBL/GenBank/DDBJ whole genome shotgun (WGS) entry which is preliminary data.</text>
</comment>
<organism evidence="2 3">
    <name type="scientific">Dryococelus australis</name>
    <dbReference type="NCBI Taxonomy" id="614101"/>
    <lineage>
        <taxon>Eukaryota</taxon>
        <taxon>Metazoa</taxon>
        <taxon>Ecdysozoa</taxon>
        <taxon>Arthropoda</taxon>
        <taxon>Hexapoda</taxon>
        <taxon>Insecta</taxon>
        <taxon>Pterygota</taxon>
        <taxon>Neoptera</taxon>
        <taxon>Polyneoptera</taxon>
        <taxon>Phasmatodea</taxon>
        <taxon>Verophasmatodea</taxon>
        <taxon>Anareolatae</taxon>
        <taxon>Phasmatidae</taxon>
        <taxon>Eurycanthinae</taxon>
        <taxon>Dryococelus</taxon>
    </lineage>
</organism>
<feature type="compositionally biased region" description="Polar residues" evidence="1">
    <location>
        <begin position="54"/>
        <end position="63"/>
    </location>
</feature>
<feature type="compositionally biased region" description="Polar residues" evidence="1">
    <location>
        <begin position="427"/>
        <end position="444"/>
    </location>
</feature>
<keyword evidence="3" id="KW-1185">Reference proteome</keyword>
<evidence type="ECO:0000313" key="3">
    <source>
        <dbReference type="Proteomes" id="UP001159363"/>
    </source>
</evidence>
<name>A0ABQ9GML2_9NEOP</name>
<protein>
    <submittedName>
        <fullName evidence="2">Uncharacterized protein</fullName>
    </submittedName>
</protein>
<evidence type="ECO:0000313" key="2">
    <source>
        <dbReference type="EMBL" id="KAJ8873247.1"/>
    </source>
</evidence>